<reference evidence="2 3" key="1">
    <citation type="submission" date="2020-07" db="EMBL/GenBank/DDBJ databases">
        <title>Sequencing the genomes of 1000 actinobacteria strains.</title>
        <authorList>
            <person name="Klenk H.-P."/>
        </authorList>
    </citation>
    <scope>NUCLEOTIDE SEQUENCE [LARGE SCALE GENOMIC DNA]</scope>
    <source>
        <strain evidence="2 3">DSM 17380</strain>
    </source>
</reference>
<dbReference type="AlphaFoldDB" id="A0A852RCD6"/>
<organism evidence="2 3">
    <name type="scientific">Leucobacter aridicollis</name>
    <dbReference type="NCBI Taxonomy" id="283878"/>
    <lineage>
        <taxon>Bacteria</taxon>
        <taxon>Bacillati</taxon>
        <taxon>Actinomycetota</taxon>
        <taxon>Actinomycetes</taxon>
        <taxon>Micrococcales</taxon>
        <taxon>Microbacteriaceae</taxon>
        <taxon>Leucobacter</taxon>
    </lineage>
</organism>
<feature type="transmembrane region" description="Helical" evidence="1">
    <location>
        <begin position="27"/>
        <end position="48"/>
    </location>
</feature>
<keyword evidence="3" id="KW-1185">Reference proteome</keyword>
<comment type="caution">
    <text evidence="2">The sequence shown here is derived from an EMBL/GenBank/DDBJ whole genome shotgun (WGS) entry which is preliminary data.</text>
</comment>
<keyword evidence="1" id="KW-0812">Transmembrane</keyword>
<feature type="transmembrane region" description="Helical" evidence="1">
    <location>
        <begin position="204"/>
        <end position="230"/>
    </location>
</feature>
<proteinExistence type="predicted"/>
<dbReference type="RefSeq" id="WP_185986731.1">
    <property type="nucleotide sequence ID" value="NZ_BAAALZ010000007.1"/>
</dbReference>
<name>A0A852RCD6_9MICO</name>
<protein>
    <recommendedName>
        <fullName evidence="4">Pr6Pr family membrane protein</fullName>
    </recommendedName>
</protein>
<sequence>MTETRAASTEAPTTWVHGALALRPVALAFRVLSAVLIVAGIVRITGVLGPDPSWLAFTFYTVQSNVLCLIWMLVLVGATVRDVATRGPRGLSSPSAAWSAAIMMAITITMLVYLVVLVPTSFVQGSDYVPFSVTDNLIHIVTPCLLILDWLLFVPKGRLRTGDPVRWLAFPLVYLVFAFTYGGLGGEFSPGQRYPYPFLNVEAHGVGGVALWVAGLGVALAGVGYLYLWLDRALSRGSRRA</sequence>
<dbReference type="NCBIfam" id="NF038065">
    <property type="entry name" value="Pr6Pr"/>
    <property type="match status" value="1"/>
</dbReference>
<evidence type="ECO:0000313" key="2">
    <source>
        <dbReference type="EMBL" id="NYD26550.1"/>
    </source>
</evidence>
<feature type="transmembrane region" description="Helical" evidence="1">
    <location>
        <begin position="96"/>
        <end position="116"/>
    </location>
</feature>
<gene>
    <name evidence="2" type="ORF">BJ960_001353</name>
</gene>
<dbReference type="Proteomes" id="UP000586095">
    <property type="component" value="Unassembled WGS sequence"/>
</dbReference>
<evidence type="ECO:0000313" key="3">
    <source>
        <dbReference type="Proteomes" id="UP000586095"/>
    </source>
</evidence>
<keyword evidence="1" id="KW-1133">Transmembrane helix</keyword>
<dbReference type="EMBL" id="JACCBD010000001">
    <property type="protein sequence ID" value="NYD26550.1"/>
    <property type="molecule type" value="Genomic_DNA"/>
</dbReference>
<feature type="transmembrane region" description="Helical" evidence="1">
    <location>
        <begin position="136"/>
        <end position="153"/>
    </location>
</feature>
<keyword evidence="1" id="KW-0472">Membrane</keyword>
<dbReference type="InterPro" id="IPR049713">
    <property type="entry name" value="Pr6Pr-like"/>
</dbReference>
<accession>A0A852RCD6</accession>
<feature type="transmembrane region" description="Helical" evidence="1">
    <location>
        <begin position="54"/>
        <end position="76"/>
    </location>
</feature>
<evidence type="ECO:0008006" key="4">
    <source>
        <dbReference type="Google" id="ProtNLM"/>
    </source>
</evidence>
<feature type="transmembrane region" description="Helical" evidence="1">
    <location>
        <begin position="165"/>
        <end position="184"/>
    </location>
</feature>
<evidence type="ECO:0000256" key="1">
    <source>
        <dbReference type="SAM" id="Phobius"/>
    </source>
</evidence>